<organism evidence="3 4">
    <name type="scientific">Sphagnum jensenii</name>
    <dbReference type="NCBI Taxonomy" id="128206"/>
    <lineage>
        <taxon>Eukaryota</taxon>
        <taxon>Viridiplantae</taxon>
        <taxon>Streptophyta</taxon>
        <taxon>Embryophyta</taxon>
        <taxon>Bryophyta</taxon>
        <taxon>Sphagnophytina</taxon>
        <taxon>Sphagnopsida</taxon>
        <taxon>Sphagnales</taxon>
        <taxon>Sphagnaceae</taxon>
        <taxon>Sphagnum</taxon>
    </lineage>
</organism>
<feature type="region of interest" description="Disordered" evidence="1">
    <location>
        <begin position="1"/>
        <end position="23"/>
    </location>
</feature>
<proteinExistence type="predicted"/>
<evidence type="ECO:0000313" key="4">
    <source>
        <dbReference type="Proteomes" id="UP001497522"/>
    </source>
</evidence>
<reference evidence="3" key="1">
    <citation type="submission" date="2024-03" db="EMBL/GenBank/DDBJ databases">
        <authorList>
            <consortium name="ELIXIR-Norway"/>
            <consortium name="Elixir Norway"/>
        </authorList>
    </citation>
    <scope>NUCLEOTIDE SEQUENCE</scope>
</reference>
<accession>A0ABP1BQ39</accession>
<evidence type="ECO:0000256" key="2">
    <source>
        <dbReference type="SAM" id="Phobius"/>
    </source>
</evidence>
<keyword evidence="2" id="KW-0472">Membrane</keyword>
<keyword evidence="2" id="KW-1133">Transmembrane helix</keyword>
<evidence type="ECO:0000256" key="1">
    <source>
        <dbReference type="SAM" id="MobiDB-lite"/>
    </source>
</evidence>
<evidence type="ECO:0000313" key="3">
    <source>
        <dbReference type="EMBL" id="CAK9878120.1"/>
    </source>
</evidence>
<feature type="transmembrane region" description="Helical" evidence="2">
    <location>
        <begin position="93"/>
        <end position="116"/>
    </location>
</feature>
<feature type="transmembrane region" description="Helical" evidence="2">
    <location>
        <begin position="122"/>
        <end position="140"/>
    </location>
</feature>
<name>A0ABP1BQ39_9BRYO</name>
<sequence>MQDAKRQGLNESSDENQTDEPRSQQWQRCRLQCYNSAGAVARNAAIVAIAMALSAHGYCGVLRHCCYAALRHGATAATAMALRLRLLQCCRSAAVVLLLLHVAVLLRCCCCCGAVATVATLRLLQCCCCAVAVGATALLVL</sequence>
<keyword evidence="4" id="KW-1185">Reference proteome</keyword>
<keyword evidence="2" id="KW-0812">Transmembrane</keyword>
<dbReference type="EMBL" id="OZ023707">
    <property type="protein sequence ID" value="CAK9878120.1"/>
    <property type="molecule type" value="Genomic_DNA"/>
</dbReference>
<gene>
    <name evidence="3" type="ORF">CSSPJE1EN2_LOCUS19942</name>
</gene>
<dbReference type="Proteomes" id="UP001497522">
    <property type="component" value="Chromosome 6"/>
</dbReference>
<protein>
    <submittedName>
        <fullName evidence="3">Uncharacterized protein</fullName>
    </submittedName>
</protein>